<accession>A0A318TQP7</accession>
<dbReference type="CDD" id="cd03801">
    <property type="entry name" value="GT4_PimA-like"/>
    <property type="match status" value="1"/>
</dbReference>
<dbReference type="Proteomes" id="UP000247416">
    <property type="component" value="Unassembled WGS sequence"/>
</dbReference>
<evidence type="ECO:0000259" key="2">
    <source>
        <dbReference type="Pfam" id="PF13439"/>
    </source>
</evidence>
<evidence type="ECO:0000259" key="1">
    <source>
        <dbReference type="Pfam" id="PF00534"/>
    </source>
</evidence>
<comment type="caution">
    <text evidence="3">The sequence shown here is derived from an EMBL/GenBank/DDBJ whole genome shotgun (WGS) entry which is preliminary data.</text>
</comment>
<organism evidence="3 4">
    <name type="scientific">Ureibacillus chungkukjangi</name>
    <dbReference type="NCBI Taxonomy" id="1202712"/>
    <lineage>
        <taxon>Bacteria</taxon>
        <taxon>Bacillati</taxon>
        <taxon>Bacillota</taxon>
        <taxon>Bacilli</taxon>
        <taxon>Bacillales</taxon>
        <taxon>Caryophanaceae</taxon>
        <taxon>Ureibacillus</taxon>
    </lineage>
</organism>
<dbReference type="SUPFAM" id="SSF53756">
    <property type="entry name" value="UDP-Glycosyltransferase/glycogen phosphorylase"/>
    <property type="match status" value="1"/>
</dbReference>
<dbReference type="EMBL" id="QJTJ01000025">
    <property type="protein sequence ID" value="PYF04215.1"/>
    <property type="molecule type" value="Genomic_DNA"/>
</dbReference>
<feature type="domain" description="Glycosyltransferase subfamily 4-like N-terminal" evidence="2">
    <location>
        <begin position="15"/>
        <end position="167"/>
    </location>
</feature>
<dbReference type="PANTHER" id="PTHR45947:SF3">
    <property type="entry name" value="SULFOQUINOVOSYL TRANSFERASE SQD2"/>
    <property type="match status" value="1"/>
</dbReference>
<keyword evidence="4" id="KW-1185">Reference proteome</keyword>
<dbReference type="InterPro" id="IPR028098">
    <property type="entry name" value="Glyco_trans_4-like_N"/>
</dbReference>
<protein>
    <submittedName>
        <fullName evidence="3">Glycosyltransferase involved in cell wall biosynthesis</fullName>
    </submittedName>
</protein>
<dbReference type="Gene3D" id="3.40.50.2000">
    <property type="entry name" value="Glycogen Phosphorylase B"/>
    <property type="match status" value="2"/>
</dbReference>
<dbReference type="GO" id="GO:0016757">
    <property type="term" value="F:glycosyltransferase activity"/>
    <property type="evidence" value="ECO:0007669"/>
    <property type="project" value="InterPro"/>
</dbReference>
<feature type="domain" description="Glycosyl transferase family 1" evidence="1">
    <location>
        <begin position="175"/>
        <end position="306"/>
    </location>
</feature>
<proteinExistence type="predicted"/>
<dbReference type="Pfam" id="PF13439">
    <property type="entry name" value="Glyco_transf_4"/>
    <property type="match status" value="1"/>
</dbReference>
<dbReference type="Pfam" id="PF00534">
    <property type="entry name" value="Glycos_transf_1"/>
    <property type="match status" value="1"/>
</dbReference>
<dbReference type="InterPro" id="IPR050194">
    <property type="entry name" value="Glycosyltransferase_grp1"/>
</dbReference>
<evidence type="ECO:0000313" key="3">
    <source>
        <dbReference type="EMBL" id="PYF04215.1"/>
    </source>
</evidence>
<dbReference type="AlphaFoldDB" id="A0A318TQP7"/>
<name>A0A318TQP7_9BACL</name>
<dbReference type="PANTHER" id="PTHR45947">
    <property type="entry name" value="SULFOQUINOVOSYL TRANSFERASE SQD2"/>
    <property type="match status" value="1"/>
</dbReference>
<gene>
    <name evidence="3" type="ORF">BJ095_1252</name>
</gene>
<keyword evidence="3" id="KW-0808">Transferase</keyword>
<reference evidence="3 4" key="1">
    <citation type="submission" date="2018-06" db="EMBL/GenBank/DDBJ databases">
        <title>Genomic Encyclopedia of Archaeal and Bacterial Type Strains, Phase II (KMG-II): from individual species to whole genera.</title>
        <authorList>
            <person name="Goeker M."/>
        </authorList>
    </citation>
    <scope>NUCLEOTIDE SEQUENCE [LARGE SCALE GENOMIC DNA]</scope>
    <source>
        <strain evidence="3 4">KACC 16626</strain>
    </source>
</reference>
<dbReference type="InterPro" id="IPR001296">
    <property type="entry name" value="Glyco_trans_1"/>
</dbReference>
<dbReference type="RefSeq" id="WP_181418083.1">
    <property type="nucleotide sequence ID" value="NZ_CP085009.1"/>
</dbReference>
<sequence>MDNERVLLVVDALYVGGTETHILSLAKELIKKNVYVSIAARKEGSLISSFEALNCPIHHIDFPRTLTLEKSDEAKLLRKIEDIIESEKISVAHFHQTPSGYLTGKAAKNKRIATVFTVHGTYYPEQEIRMLLKYSDTIICVSPPLCEYIKSFGAKNIKLVPNGIDIEAYSVNRSTEELKKVLKIPKESVVVLYASRIAWAKANVCSMLLRACKDLKLNPIPNLHLVVVGDGNKLNDIRVLAHYIEKLCKVSFIHIVGEQRDMHAYYSMADCVVGTGRVALEAMASAKTVITAGNHGYFGAVTKDNFDEAWEYYFGDHDSKSPCSRHVLRDNLKRVLQDKEYLKKNGLETHEIVEEKFNIKKVAIDIVKIYSETVKGGNGS</sequence>
<evidence type="ECO:0000313" key="4">
    <source>
        <dbReference type="Proteomes" id="UP000247416"/>
    </source>
</evidence>